<dbReference type="GeneID" id="65096029"/>
<dbReference type="Pfam" id="PF00072">
    <property type="entry name" value="Response_reg"/>
    <property type="match status" value="1"/>
</dbReference>
<dbReference type="InterPro" id="IPR001789">
    <property type="entry name" value="Sig_transdc_resp-reg_receiver"/>
</dbReference>
<dbReference type="PROSITE" id="PS50110">
    <property type="entry name" value="RESPONSE_REGULATORY"/>
    <property type="match status" value="1"/>
</dbReference>
<dbReference type="Proteomes" id="UP000680656">
    <property type="component" value="Chromosome"/>
</dbReference>
<evidence type="ECO:0000256" key="2">
    <source>
        <dbReference type="PROSITE-ProRule" id="PRU00169"/>
    </source>
</evidence>
<dbReference type="SUPFAM" id="SSF52172">
    <property type="entry name" value="CheY-like"/>
    <property type="match status" value="1"/>
</dbReference>
<evidence type="ECO:0000259" key="3">
    <source>
        <dbReference type="PROSITE" id="PS50110"/>
    </source>
</evidence>
<evidence type="ECO:0000313" key="5">
    <source>
        <dbReference type="Proteomes" id="UP000680656"/>
    </source>
</evidence>
<dbReference type="Gene3D" id="3.40.50.2300">
    <property type="match status" value="1"/>
</dbReference>
<dbReference type="PANTHER" id="PTHR44591:SF20">
    <property type="entry name" value="PROTEIN PILH"/>
    <property type="match status" value="1"/>
</dbReference>
<evidence type="ECO:0000256" key="1">
    <source>
        <dbReference type="ARBA" id="ARBA00022553"/>
    </source>
</evidence>
<dbReference type="KEGG" id="mrtj:KHC33_02555"/>
<dbReference type="PANTHER" id="PTHR44591">
    <property type="entry name" value="STRESS RESPONSE REGULATOR PROTEIN 1"/>
    <property type="match status" value="1"/>
</dbReference>
<dbReference type="SMART" id="SM00448">
    <property type="entry name" value="REC"/>
    <property type="match status" value="1"/>
</dbReference>
<evidence type="ECO:0000313" key="4">
    <source>
        <dbReference type="EMBL" id="QVV89429.1"/>
    </source>
</evidence>
<feature type="domain" description="Response regulatory" evidence="3">
    <location>
        <begin position="4"/>
        <end position="124"/>
    </location>
</feature>
<keyword evidence="5" id="KW-1185">Reference proteome</keyword>
<dbReference type="InterPro" id="IPR011006">
    <property type="entry name" value="CheY-like_superfamily"/>
</dbReference>
<dbReference type="EMBL" id="CP075546">
    <property type="protein sequence ID" value="QVV89429.1"/>
    <property type="molecule type" value="Genomic_DNA"/>
</dbReference>
<dbReference type="RefSeq" id="WP_214420224.1">
    <property type="nucleotide sequence ID" value="NZ_CP075546.1"/>
</dbReference>
<dbReference type="InterPro" id="IPR050595">
    <property type="entry name" value="Bact_response_regulator"/>
</dbReference>
<keyword evidence="1 2" id="KW-0597">Phosphoprotein</keyword>
<dbReference type="GO" id="GO:0000160">
    <property type="term" value="P:phosphorelay signal transduction system"/>
    <property type="evidence" value="ECO:0007669"/>
    <property type="project" value="InterPro"/>
</dbReference>
<feature type="modified residue" description="4-aspartylphosphate" evidence="2">
    <location>
        <position position="58"/>
    </location>
</feature>
<protein>
    <submittedName>
        <fullName evidence="4">Response regulator</fullName>
    </submittedName>
</protein>
<dbReference type="AlphaFoldDB" id="A0A8E7EJT7"/>
<sequence>MAYRILLMDDEPAICEITGILLKKLGYDPTIAFTGEETLEAFRKAREDGIPYDVIILDLTIPGGMGGREVVQIIRESDPDVKVLVSSGDLSDPAIVAFADYGFSGVLTKPYNKIGLDKAIKSVLSPGS</sequence>
<accession>A0A8E7EJT7</accession>
<reference evidence="4 5" key="1">
    <citation type="submission" date="2021-05" db="EMBL/GenBank/DDBJ databases">
        <title>A novel Methanospirillum isolate from a pyrite-forming mixed culture.</title>
        <authorList>
            <person name="Bunk B."/>
            <person name="Sproer C."/>
            <person name="Spring S."/>
            <person name="Pester M."/>
        </authorList>
    </citation>
    <scope>NUCLEOTIDE SEQUENCE [LARGE SCALE GENOMIC DNA]</scope>
    <source>
        <strain evidence="4 5">J.3.6.1-F.2.7.3</strain>
    </source>
</reference>
<name>A0A8E7EJT7_9EURY</name>
<organism evidence="4 5">
    <name type="scientific">Methanospirillum purgamenti</name>
    <dbReference type="NCBI Taxonomy" id="2834276"/>
    <lineage>
        <taxon>Archaea</taxon>
        <taxon>Methanobacteriati</taxon>
        <taxon>Methanobacteriota</taxon>
        <taxon>Stenosarchaea group</taxon>
        <taxon>Methanomicrobia</taxon>
        <taxon>Methanomicrobiales</taxon>
        <taxon>Methanospirillaceae</taxon>
        <taxon>Methanospirillum</taxon>
    </lineage>
</organism>
<dbReference type="CDD" id="cd00156">
    <property type="entry name" value="REC"/>
    <property type="match status" value="1"/>
</dbReference>
<gene>
    <name evidence="4" type="ORF">KHC33_02555</name>
</gene>
<proteinExistence type="predicted"/>